<evidence type="ECO:0000313" key="1">
    <source>
        <dbReference type="EMBL" id="GFO50537.1"/>
    </source>
</evidence>
<gene>
    <name evidence="1" type="ORF">PoB_007704200</name>
</gene>
<protein>
    <submittedName>
        <fullName evidence="1">Uncharacterized protein</fullName>
    </submittedName>
</protein>
<organism evidence="1 2">
    <name type="scientific">Plakobranchus ocellatus</name>
    <dbReference type="NCBI Taxonomy" id="259542"/>
    <lineage>
        <taxon>Eukaryota</taxon>
        <taxon>Metazoa</taxon>
        <taxon>Spiralia</taxon>
        <taxon>Lophotrochozoa</taxon>
        <taxon>Mollusca</taxon>
        <taxon>Gastropoda</taxon>
        <taxon>Heterobranchia</taxon>
        <taxon>Euthyneura</taxon>
        <taxon>Panpulmonata</taxon>
        <taxon>Sacoglossa</taxon>
        <taxon>Placobranchoidea</taxon>
        <taxon>Plakobranchidae</taxon>
        <taxon>Plakobranchus</taxon>
    </lineage>
</organism>
<reference evidence="1 2" key="1">
    <citation type="journal article" date="2021" name="Elife">
        <title>Chloroplast acquisition without the gene transfer in kleptoplastic sea slugs, Plakobranchus ocellatus.</title>
        <authorList>
            <person name="Maeda T."/>
            <person name="Takahashi S."/>
            <person name="Yoshida T."/>
            <person name="Shimamura S."/>
            <person name="Takaki Y."/>
            <person name="Nagai Y."/>
            <person name="Toyoda A."/>
            <person name="Suzuki Y."/>
            <person name="Arimoto A."/>
            <person name="Ishii H."/>
            <person name="Satoh N."/>
            <person name="Nishiyama T."/>
            <person name="Hasebe M."/>
            <person name="Maruyama T."/>
            <person name="Minagawa J."/>
            <person name="Obokata J."/>
            <person name="Shigenobu S."/>
        </authorList>
    </citation>
    <scope>NUCLEOTIDE SEQUENCE [LARGE SCALE GENOMIC DNA]</scope>
</reference>
<evidence type="ECO:0000313" key="2">
    <source>
        <dbReference type="Proteomes" id="UP000735302"/>
    </source>
</evidence>
<sequence>MAQACRGERTIVVSYGLNTARVSSGFSAPGGVDTGGGIELTCTLSRRFHGEIAYSKTMNVPKRRTGKRR</sequence>
<dbReference type="Proteomes" id="UP000735302">
    <property type="component" value="Unassembled WGS sequence"/>
</dbReference>
<keyword evidence="2" id="KW-1185">Reference proteome</keyword>
<comment type="caution">
    <text evidence="1">The sequence shown here is derived from an EMBL/GenBank/DDBJ whole genome shotgun (WGS) entry which is preliminary data.</text>
</comment>
<accession>A0AAV4E1Q3</accession>
<proteinExistence type="predicted"/>
<dbReference type="AlphaFoldDB" id="A0AAV4E1Q3"/>
<dbReference type="EMBL" id="BLXT01008613">
    <property type="protein sequence ID" value="GFO50537.1"/>
    <property type="molecule type" value="Genomic_DNA"/>
</dbReference>
<name>A0AAV4E1Q3_9GAST</name>